<reference evidence="3 4" key="1">
    <citation type="submission" date="2018-09" db="EMBL/GenBank/DDBJ databases">
        <authorList>
            <person name="Le Fleche-Mateos A."/>
        </authorList>
    </citation>
    <scope>NUCLEOTIDE SEQUENCE [LARGE SCALE GENOMIC DNA]</scope>
    <source>
        <strain evidence="3 4">DSM 27399</strain>
    </source>
</reference>
<keyword evidence="1 2" id="KW-0732">Signal</keyword>
<dbReference type="EMBL" id="RAHH01000027">
    <property type="protein sequence ID" value="RJT39820.1"/>
    <property type="molecule type" value="Genomic_DNA"/>
</dbReference>
<accession>A0A419N4H0</accession>
<organism evidence="3 4">
    <name type="scientific">Rahnella woolbedingensis</name>
    <dbReference type="NCBI Taxonomy" id="1510574"/>
    <lineage>
        <taxon>Bacteria</taxon>
        <taxon>Pseudomonadati</taxon>
        <taxon>Pseudomonadota</taxon>
        <taxon>Gammaproteobacteria</taxon>
        <taxon>Enterobacterales</taxon>
        <taxon>Yersiniaceae</taxon>
        <taxon>Rahnella</taxon>
    </lineage>
</organism>
<dbReference type="AlphaFoldDB" id="A0A419N4H0"/>
<evidence type="ECO:0000256" key="1">
    <source>
        <dbReference type="ARBA" id="ARBA00022729"/>
    </source>
</evidence>
<dbReference type="NCBIfam" id="NF037995">
    <property type="entry name" value="TRAP_S1"/>
    <property type="match status" value="1"/>
</dbReference>
<sequence>MELIRKPLVLALALLLLPAAVSATTTLRYTDHEPLGAMRTRFIHNVFFPAIEKESQGRLKIEEHWGGELSTGYDALRTVREGKTADIGIVVPEYAAKELPLHQIFKSFPVGPSGDKQIAFFRRVFTEIPAFPAELEKAGVVNIFSATGYPVAFFSTHPLKNLEDIKGTTWRSASFWHQDFLRNAGALPVTMPWGPQTVEAFKTGTLDGIMVNVDSGYDLKIQKMAPEVLVSKELWLGHVYLLVMNQKVWNGLAEEDKAAISRAAEIAYKTAGTVMDSSFEPQLDALRKDGANVRVLRHSEVAHWQQVTRYQDAQAQWVKQQEALDNKGAGPVMEKVSAIMADAMKPD</sequence>
<dbReference type="PANTHER" id="PTHR33376:SF15">
    <property type="entry name" value="BLL6794 PROTEIN"/>
    <property type="match status" value="1"/>
</dbReference>
<dbReference type="InterPro" id="IPR018389">
    <property type="entry name" value="DctP_fam"/>
</dbReference>
<dbReference type="Pfam" id="PF03480">
    <property type="entry name" value="DctP"/>
    <property type="match status" value="1"/>
</dbReference>
<dbReference type="GO" id="GO:0055085">
    <property type="term" value="P:transmembrane transport"/>
    <property type="evidence" value="ECO:0007669"/>
    <property type="project" value="InterPro"/>
</dbReference>
<proteinExistence type="predicted"/>
<evidence type="ECO:0000313" key="4">
    <source>
        <dbReference type="Proteomes" id="UP000284908"/>
    </source>
</evidence>
<feature type="signal peptide" evidence="2">
    <location>
        <begin position="1"/>
        <end position="23"/>
    </location>
</feature>
<dbReference type="PANTHER" id="PTHR33376">
    <property type="match status" value="1"/>
</dbReference>
<feature type="chain" id="PRO_5019356930" evidence="2">
    <location>
        <begin position="24"/>
        <end position="347"/>
    </location>
</feature>
<dbReference type="RefSeq" id="WP_120134388.1">
    <property type="nucleotide sequence ID" value="NZ_RAHH01000027.1"/>
</dbReference>
<dbReference type="Gene3D" id="3.40.190.170">
    <property type="entry name" value="Bacterial extracellular solute-binding protein, family 7"/>
    <property type="match status" value="1"/>
</dbReference>
<comment type="caution">
    <text evidence="3">The sequence shown here is derived from an EMBL/GenBank/DDBJ whole genome shotgun (WGS) entry which is preliminary data.</text>
</comment>
<keyword evidence="4" id="KW-1185">Reference proteome</keyword>
<dbReference type="OrthoDB" id="9769667at2"/>
<evidence type="ECO:0000313" key="3">
    <source>
        <dbReference type="EMBL" id="RJT39820.1"/>
    </source>
</evidence>
<dbReference type="InterPro" id="IPR038404">
    <property type="entry name" value="TRAP_DctP_sf"/>
</dbReference>
<name>A0A419N4H0_9GAMM</name>
<dbReference type="Proteomes" id="UP000284908">
    <property type="component" value="Unassembled WGS sequence"/>
</dbReference>
<gene>
    <name evidence="3" type="ORF">D6C13_19815</name>
</gene>
<protein>
    <submittedName>
        <fullName evidence="3">ABC transporter substrate-binding protein</fullName>
    </submittedName>
</protein>
<evidence type="ECO:0000256" key="2">
    <source>
        <dbReference type="SAM" id="SignalP"/>
    </source>
</evidence>